<dbReference type="EMBL" id="CP113864">
    <property type="protein sequence ID" value="WAM30714.1"/>
    <property type="molecule type" value="Genomic_DNA"/>
</dbReference>
<proteinExistence type="predicted"/>
<gene>
    <name evidence="2" type="ORF">OTJ99_001488</name>
</gene>
<evidence type="ECO:0000259" key="1">
    <source>
        <dbReference type="Pfam" id="PF22322"/>
    </source>
</evidence>
<sequence>MNVMNRTIKVSVSALIVLLFIITGIIAFAQSNVTGDLMKKDVNQVVRNNEVEDIRGNINYGALIKTTDVEYFMTKVNGYIQNKPNATEDEINNFLRKEIANKYLSKEKIDVNNSNKIMGSSDYPGLPDLNQKEQELFNQNPIKGLKAIWAGYKADTEARERYNDSVLHNGNGDAFRHAYWNALMVKYIDYSWAYDWATAHEEGATGQSAIEKEMDLYNNMMG</sequence>
<evidence type="ECO:0000313" key="2">
    <source>
        <dbReference type="EMBL" id="WAM30714.1"/>
    </source>
</evidence>
<protein>
    <recommendedName>
        <fullName evidence="1">DUF6973 domain-containing protein</fullName>
    </recommendedName>
</protein>
<keyword evidence="3" id="KW-1185">Reference proteome</keyword>
<dbReference type="Proteomes" id="UP001164745">
    <property type="component" value="Chromosome"/>
</dbReference>
<dbReference type="Pfam" id="PF22322">
    <property type="entry name" value="DUF6973"/>
    <property type="match status" value="1"/>
</dbReference>
<organism evidence="2 3">
    <name type="scientific">Caldicellulosiruptor naganoensis</name>
    <dbReference type="NCBI Taxonomy" id="29324"/>
    <lineage>
        <taxon>Bacteria</taxon>
        <taxon>Bacillati</taxon>
        <taxon>Bacillota</taxon>
        <taxon>Bacillota incertae sedis</taxon>
        <taxon>Caldicellulosiruptorales</taxon>
        <taxon>Caldicellulosiruptoraceae</taxon>
        <taxon>Caldicellulosiruptor</taxon>
    </lineage>
</organism>
<reference evidence="2" key="1">
    <citation type="submission" date="2022-12" db="EMBL/GenBank/DDBJ databases">
        <authorList>
            <person name="Bing R.G."/>
            <person name="Willard D.J."/>
            <person name="Manesh M.J.H."/>
            <person name="Laemthong T."/>
            <person name="Crosby J.R."/>
            <person name="Kelly R.M."/>
        </authorList>
    </citation>
    <scope>NUCLEOTIDE SEQUENCE</scope>
    <source>
        <strain evidence="2">DSM 8991</strain>
    </source>
</reference>
<feature type="domain" description="DUF6973" evidence="1">
    <location>
        <begin position="136"/>
        <end position="222"/>
    </location>
</feature>
<evidence type="ECO:0000313" key="3">
    <source>
        <dbReference type="Proteomes" id="UP001164745"/>
    </source>
</evidence>
<accession>A0ABY7BH87</accession>
<name>A0ABY7BH87_9FIRM</name>
<dbReference type="InterPro" id="IPR054246">
    <property type="entry name" value="DUF6973"/>
</dbReference>